<dbReference type="GO" id="GO:0016787">
    <property type="term" value="F:hydrolase activity"/>
    <property type="evidence" value="ECO:0007669"/>
    <property type="project" value="UniProtKB-KW"/>
</dbReference>
<comment type="function">
    <text evidence="9">CRISPR (clustered regularly interspaced short palindromic repeat), is an adaptive immune system that provides protection against mobile genetic elements (viruses, transposable elements and conjugative plasmids). CRISPR clusters contain sequences complementary to antecedent mobile elements and target invading nucleic acids. CRISPR clusters are transcribed and processed into CRISPR RNA (crRNA). Functions as a ssRNA-specific endoribonuclease. Involved in the integration of spacer DNA into the CRISPR cassette.</text>
</comment>
<evidence type="ECO:0000256" key="1">
    <source>
        <dbReference type="ARBA" id="ARBA00001946"/>
    </source>
</evidence>
<dbReference type="PATRIC" id="fig|322095.3.peg.2116"/>
<dbReference type="NCBIfam" id="TIGR01573">
    <property type="entry name" value="cas2"/>
    <property type="match status" value="1"/>
</dbReference>
<dbReference type="GO" id="GO:0004521">
    <property type="term" value="F:RNA endonuclease activity"/>
    <property type="evidence" value="ECO:0007669"/>
    <property type="project" value="UniProtKB-UniRule"/>
</dbReference>
<dbReference type="STRING" id="322095.HMPREF3185_02145"/>
<evidence type="ECO:0000256" key="6">
    <source>
        <dbReference type="ARBA" id="ARBA00022801"/>
    </source>
</evidence>
<keyword evidence="3 9" id="KW-0540">Nuclease</keyword>
<keyword evidence="12" id="KW-1185">Reference proteome</keyword>
<evidence type="ECO:0000256" key="7">
    <source>
        <dbReference type="ARBA" id="ARBA00022842"/>
    </source>
</evidence>
<proteinExistence type="inferred from homology"/>
<dbReference type="Proteomes" id="UP000070224">
    <property type="component" value="Unassembled WGS sequence"/>
</dbReference>
<dbReference type="AlphaFoldDB" id="A0A134AZR9"/>
<dbReference type="InterPro" id="IPR019199">
    <property type="entry name" value="Virulence_VapD/CRISPR_Cas2"/>
</dbReference>
<comment type="similarity">
    <text evidence="2 9 10">Belongs to the CRISPR-associated endoribonuclease Cas2 protein family.</text>
</comment>
<dbReference type="PIRSF" id="PIRSF032582">
    <property type="entry name" value="Cas2"/>
    <property type="match status" value="1"/>
</dbReference>
<keyword evidence="8 9" id="KW-0051">Antiviral defense</keyword>
<evidence type="ECO:0000256" key="10">
    <source>
        <dbReference type="PIRNR" id="PIRNR032582"/>
    </source>
</evidence>
<comment type="cofactor">
    <cofactor evidence="1 9">
        <name>Mg(2+)</name>
        <dbReference type="ChEBI" id="CHEBI:18420"/>
    </cofactor>
</comment>
<dbReference type="PANTHER" id="PTHR34405">
    <property type="entry name" value="CRISPR-ASSOCIATED ENDORIBONUCLEASE CAS2"/>
    <property type="match status" value="1"/>
</dbReference>
<keyword evidence="5 9" id="KW-0255">Endonuclease</keyword>
<dbReference type="GO" id="GO:0051607">
    <property type="term" value="P:defense response to virus"/>
    <property type="evidence" value="ECO:0007669"/>
    <property type="project" value="UniProtKB-UniRule"/>
</dbReference>
<dbReference type="InterPro" id="IPR021127">
    <property type="entry name" value="CRISPR_associated_Cas2"/>
</dbReference>
<dbReference type="RefSeq" id="WP_060936149.1">
    <property type="nucleotide sequence ID" value="NZ_KQ960466.1"/>
</dbReference>
<protein>
    <recommendedName>
        <fullName evidence="9">CRISPR-associated endoribonuclease Cas2</fullName>
        <ecNumber evidence="9">3.1.-.-</ecNumber>
    </recommendedName>
</protein>
<keyword evidence="4 9" id="KW-0479">Metal-binding</keyword>
<dbReference type="PANTHER" id="PTHR34405:SF3">
    <property type="entry name" value="CRISPR-ASSOCIATED ENDORIBONUCLEASE CAS2 3"/>
    <property type="match status" value="1"/>
</dbReference>
<sequence>MYILVTYDVATATPSGAKRLRQVARICKNYGQRVQASVFECLVDPAQLVNLRHELLSVIDDQEDSLRIYQLDKHYQRQIHVYGKVTSFEIEGELIV</sequence>
<organism evidence="11 12">
    <name type="scientific">Porphyromonas somerae</name>
    <dbReference type="NCBI Taxonomy" id="322095"/>
    <lineage>
        <taxon>Bacteria</taxon>
        <taxon>Pseudomonadati</taxon>
        <taxon>Bacteroidota</taxon>
        <taxon>Bacteroidia</taxon>
        <taxon>Bacteroidales</taxon>
        <taxon>Porphyromonadaceae</taxon>
        <taxon>Porphyromonas</taxon>
    </lineage>
</organism>
<feature type="binding site" evidence="9">
    <location>
        <position position="8"/>
    </location>
    <ligand>
        <name>Mg(2+)</name>
        <dbReference type="ChEBI" id="CHEBI:18420"/>
        <note>catalytic</note>
    </ligand>
</feature>
<dbReference type="Pfam" id="PF09827">
    <property type="entry name" value="CRISPR_Cas2"/>
    <property type="match status" value="1"/>
</dbReference>
<evidence type="ECO:0000256" key="2">
    <source>
        <dbReference type="ARBA" id="ARBA00009959"/>
    </source>
</evidence>
<dbReference type="Gene3D" id="3.30.70.240">
    <property type="match status" value="1"/>
</dbReference>
<evidence type="ECO:0000313" key="12">
    <source>
        <dbReference type="Proteomes" id="UP000070224"/>
    </source>
</evidence>
<keyword evidence="7 9" id="KW-0460">Magnesium</keyword>
<dbReference type="EMBL" id="LSDK01000143">
    <property type="protein sequence ID" value="KXB73189.1"/>
    <property type="molecule type" value="Genomic_DNA"/>
</dbReference>
<dbReference type="GO" id="GO:0043571">
    <property type="term" value="P:maintenance of CRISPR repeat elements"/>
    <property type="evidence" value="ECO:0007669"/>
    <property type="project" value="UniProtKB-UniRule"/>
</dbReference>
<comment type="caution">
    <text evidence="11">The sequence shown here is derived from an EMBL/GenBank/DDBJ whole genome shotgun (WGS) entry which is preliminary data.</text>
</comment>
<dbReference type="HAMAP" id="MF_01471">
    <property type="entry name" value="Cas2"/>
    <property type="match status" value="1"/>
</dbReference>
<name>A0A134AZR9_9PORP</name>
<evidence type="ECO:0000256" key="5">
    <source>
        <dbReference type="ARBA" id="ARBA00022759"/>
    </source>
</evidence>
<evidence type="ECO:0000256" key="8">
    <source>
        <dbReference type="ARBA" id="ARBA00023118"/>
    </source>
</evidence>
<accession>A0A134AZR9</accession>
<dbReference type="GO" id="GO:0046872">
    <property type="term" value="F:metal ion binding"/>
    <property type="evidence" value="ECO:0007669"/>
    <property type="project" value="UniProtKB-UniRule"/>
</dbReference>
<keyword evidence="6 9" id="KW-0378">Hydrolase</keyword>
<comment type="subunit">
    <text evidence="9">Homodimer, forms a heterotetramer with a Cas1 homodimer.</text>
</comment>
<gene>
    <name evidence="9" type="primary">cas2</name>
    <name evidence="11" type="ORF">HMPREF3185_02145</name>
</gene>
<dbReference type="CDD" id="cd09725">
    <property type="entry name" value="Cas2_I_II_III"/>
    <property type="match status" value="1"/>
</dbReference>
<dbReference type="OrthoDB" id="9798176at2"/>
<evidence type="ECO:0000256" key="4">
    <source>
        <dbReference type="ARBA" id="ARBA00022723"/>
    </source>
</evidence>
<dbReference type="EC" id="3.1.-.-" evidence="9"/>
<reference evidence="12" key="1">
    <citation type="submission" date="2016-01" db="EMBL/GenBank/DDBJ databases">
        <authorList>
            <person name="Mitreva M."/>
            <person name="Pepin K.H."/>
            <person name="Mihindukulasuriya K.A."/>
            <person name="Fulton R."/>
            <person name="Fronick C."/>
            <person name="O'Laughlin M."/>
            <person name="Miner T."/>
            <person name="Herter B."/>
            <person name="Rosa B.A."/>
            <person name="Cordes M."/>
            <person name="Tomlinson C."/>
            <person name="Wollam A."/>
            <person name="Palsikar V.B."/>
            <person name="Mardis E.R."/>
            <person name="Wilson R.K."/>
        </authorList>
    </citation>
    <scope>NUCLEOTIDE SEQUENCE [LARGE SCALE GENOMIC DNA]</scope>
    <source>
        <strain evidence="12">KA00683</strain>
    </source>
</reference>
<dbReference type="SUPFAM" id="SSF143430">
    <property type="entry name" value="TTP0101/SSO1404-like"/>
    <property type="match status" value="1"/>
</dbReference>
<evidence type="ECO:0000256" key="3">
    <source>
        <dbReference type="ARBA" id="ARBA00022722"/>
    </source>
</evidence>
<evidence type="ECO:0000256" key="9">
    <source>
        <dbReference type="HAMAP-Rule" id="MF_01471"/>
    </source>
</evidence>
<evidence type="ECO:0000313" key="11">
    <source>
        <dbReference type="EMBL" id="KXB73189.1"/>
    </source>
</evidence>